<dbReference type="RefSeq" id="WP_108132613.1">
    <property type="nucleotide sequence ID" value="NZ_CP098827.1"/>
</dbReference>
<dbReference type="InterPro" id="IPR044148">
    <property type="entry name" value="ALDH_GabD1-like"/>
</dbReference>
<dbReference type="CDD" id="cd07100">
    <property type="entry name" value="ALDH_SSADH1_GabD1"/>
    <property type="match status" value="1"/>
</dbReference>
<dbReference type="InterPro" id="IPR015590">
    <property type="entry name" value="Aldehyde_DH_dom"/>
</dbReference>
<dbReference type="PANTHER" id="PTHR43217">
    <property type="entry name" value="SUCCINATE SEMIALDEHYDE DEHYDROGENASE [NAD(P)+] SAD"/>
    <property type="match status" value="1"/>
</dbReference>
<dbReference type="PANTHER" id="PTHR43217:SF2">
    <property type="entry name" value="SUCCINATE-SEMIALDEHYDE DEHYDROGENASE [NADP(+)]"/>
    <property type="match status" value="1"/>
</dbReference>
<evidence type="ECO:0000256" key="1">
    <source>
        <dbReference type="ARBA" id="ARBA00009986"/>
    </source>
</evidence>
<evidence type="ECO:0000313" key="5">
    <source>
        <dbReference type="EMBL" id="XBO72476.1"/>
    </source>
</evidence>
<dbReference type="Pfam" id="PF00171">
    <property type="entry name" value="Aldedh"/>
    <property type="match status" value="1"/>
</dbReference>
<comment type="similarity">
    <text evidence="1">Belongs to the aldehyde dehydrogenase family.</text>
</comment>
<dbReference type="InterPro" id="IPR016163">
    <property type="entry name" value="Ald_DH_C"/>
</dbReference>
<organism evidence="5">
    <name type="scientific">Halomonas sp. RT37</name>
    <dbReference type="NCBI Taxonomy" id="2950872"/>
    <lineage>
        <taxon>Bacteria</taxon>
        <taxon>Pseudomonadati</taxon>
        <taxon>Pseudomonadota</taxon>
        <taxon>Gammaproteobacteria</taxon>
        <taxon>Oceanospirillales</taxon>
        <taxon>Halomonadaceae</taxon>
        <taxon>Halomonas</taxon>
    </lineage>
</organism>
<dbReference type="EMBL" id="CP098827">
    <property type="protein sequence ID" value="XBO72476.1"/>
    <property type="molecule type" value="Genomic_DNA"/>
</dbReference>
<dbReference type="InterPro" id="IPR016162">
    <property type="entry name" value="Ald_DH_N"/>
</dbReference>
<reference evidence="5" key="1">
    <citation type="submission" date="2022-06" db="EMBL/GenBank/DDBJ databases">
        <title>A novel DMS-producing enzyme.</title>
        <authorList>
            <person name="Zhang Y."/>
        </authorList>
    </citation>
    <scope>NUCLEOTIDE SEQUENCE</scope>
    <source>
        <strain evidence="5">RT37</strain>
    </source>
</reference>
<dbReference type="SUPFAM" id="SSF53720">
    <property type="entry name" value="ALDH-like"/>
    <property type="match status" value="1"/>
</dbReference>
<feature type="domain" description="Aldehyde dehydrogenase" evidence="4">
    <location>
        <begin position="3"/>
        <end position="452"/>
    </location>
</feature>
<keyword evidence="2" id="KW-0521">NADP</keyword>
<proteinExistence type="inferred from homology"/>
<accession>A0AAU7KL79</accession>
<dbReference type="GO" id="GO:0004777">
    <property type="term" value="F:succinate-semialdehyde dehydrogenase (NAD+) activity"/>
    <property type="evidence" value="ECO:0007669"/>
    <property type="project" value="TreeGrafter"/>
</dbReference>
<evidence type="ECO:0000256" key="3">
    <source>
        <dbReference type="ARBA" id="ARBA00023002"/>
    </source>
</evidence>
<dbReference type="AlphaFoldDB" id="A0AAU7KL79"/>
<name>A0AAU7KL79_9GAMM</name>
<dbReference type="FunFam" id="3.40.605.10:FF:000012">
    <property type="entry name" value="NAD-dependent succinate-semialdehyde dehydrogenase"/>
    <property type="match status" value="1"/>
</dbReference>
<dbReference type="PROSITE" id="PS00070">
    <property type="entry name" value="ALDEHYDE_DEHYDR_CYS"/>
    <property type="match status" value="1"/>
</dbReference>
<gene>
    <name evidence="5" type="ORF">NFG58_07165</name>
</gene>
<evidence type="ECO:0000256" key="2">
    <source>
        <dbReference type="ARBA" id="ARBA00022857"/>
    </source>
</evidence>
<sequence>MSHYKVTNPATGEVEATYPDASDGEILKAVESAHQAYLAWRDVTPAERAALLHRVADLHEQRRDQLADIIVREMGKPKSQALGEMSVVVDIYRYYADNGPAWLEPEPIVTGGAKAEVRKQGLGVLLGIMPWNFPYYQVARFAGPNVLNGNTILLKHAPQCPESAKAIEDIFTEAGAPKGLYTNLYASNEQVGELIADPRVQGVSLTGSERAGAAVAEQAGRQLKKVVLELGGSDPFLVLPDADLEQAVKQAVQGRFGNCGQACNAAKRIIVDDAVYDDFLAAFREAVEQIKVGDPMADDTVMGPMSSEQALTNLDAQVQDAIRQGATLVTGGKRLDRAGAWYAPTLLTGVTRDMRIFQEELFGPVAVVYRAADLEDAIDLANDTPYGLGAVIQTSNPEGALELANRLEVGMVHINEPPGSEAELPFGGVKRSGFGRELGKDGMDEFVNRQMVKMAR</sequence>
<keyword evidence="3" id="KW-0560">Oxidoreductase</keyword>
<dbReference type="InterPro" id="IPR047110">
    <property type="entry name" value="GABD/Sad-like"/>
</dbReference>
<dbReference type="GO" id="GO:0004030">
    <property type="term" value="F:aldehyde dehydrogenase [NAD(P)+] activity"/>
    <property type="evidence" value="ECO:0007669"/>
    <property type="project" value="InterPro"/>
</dbReference>
<dbReference type="FunFam" id="3.40.309.10:FF:000009">
    <property type="entry name" value="Aldehyde dehydrogenase A"/>
    <property type="match status" value="1"/>
</dbReference>
<evidence type="ECO:0000259" key="4">
    <source>
        <dbReference type="Pfam" id="PF00171"/>
    </source>
</evidence>
<dbReference type="Gene3D" id="3.40.309.10">
    <property type="entry name" value="Aldehyde Dehydrogenase, Chain A, domain 2"/>
    <property type="match status" value="1"/>
</dbReference>
<dbReference type="InterPro" id="IPR016160">
    <property type="entry name" value="Ald_DH_CS_CYS"/>
</dbReference>
<protein>
    <submittedName>
        <fullName evidence="5">NAD-dependent succinate-semialdehyde dehydrogenase</fullName>
    </submittedName>
</protein>
<dbReference type="InterPro" id="IPR016161">
    <property type="entry name" value="Ald_DH/histidinol_DH"/>
</dbReference>
<dbReference type="Gene3D" id="3.40.605.10">
    <property type="entry name" value="Aldehyde Dehydrogenase, Chain A, domain 1"/>
    <property type="match status" value="1"/>
</dbReference>